<evidence type="ECO:0000259" key="3">
    <source>
        <dbReference type="Pfam" id="PF07669"/>
    </source>
</evidence>
<evidence type="ECO:0000313" key="4">
    <source>
        <dbReference type="EMBL" id="MCG7944994.1"/>
    </source>
</evidence>
<evidence type="ECO:0000256" key="2">
    <source>
        <dbReference type="ARBA" id="ARBA00022679"/>
    </source>
</evidence>
<keyword evidence="1 4" id="KW-0489">Methyltransferase</keyword>
<dbReference type="AlphaFoldDB" id="A0A9E4N3B3"/>
<reference evidence="4" key="1">
    <citation type="journal article" date="2021" name="Proc. Natl. Acad. Sci. U.S.A.">
        <title>Global biogeography of chemosynthetic symbionts reveals both localized and globally distributed symbiont groups. .</title>
        <authorList>
            <person name="Osvatic J.T."/>
            <person name="Wilkins L.G.E."/>
            <person name="Leibrecht L."/>
            <person name="Leray M."/>
            <person name="Zauner S."/>
            <person name="Polzin J."/>
            <person name="Camacho Y."/>
            <person name="Gros O."/>
            <person name="van Gils J.A."/>
            <person name="Eisen J.A."/>
            <person name="Petersen J.M."/>
            <person name="Yuen B."/>
        </authorList>
    </citation>
    <scope>NUCLEOTIDE SEQUENCE</scope>
    <source>
        <strain evidence="4">MAGclacostrist064TRANS</strain>
    </source>
</reference>
<name>A0A9E4N3B3_9GAMM</name>
<feature type="non-terminal residue" evidence="4">
    <location>
        <position position="186"/>
    </location>
</feature>
<dbReference type="EMBL" id="JAEPCM010000016">
    <property type="protein sequence ID" value="MCG7944994.1"/>
    <property type="molecule type" value="Genomic_DNA"/>
</dbReference>
<dbReference type="InterPro" id="IPR011639">
    <property type="entry name" value="MethylTrfase_TaqI-like_dom"/>
</dbReference>
<dbReference type="GO" id="GO:0008757">
    <property type="term" value="F:S-adenosylmethionine-dependent methyltransferase activity"/>
    <property type="evidence" value="ECO:0007669"/>
    <property type="project" value="UniProtKB-ARBA"/>
</dbReference>
<sequence length="186" mass="21504">MFGANNENVFVVGVMNAVKKMRKETLFKEKTCPFTSARLCSEIISKMHLDKNSNVLVLFTVEFAVVLKNLGFKNVTVITDVFDKKMEKLVKKVLGYNYNTIKEIENMKFDVVLGNPPYKAGLHMTFLEMAIDLIEDAGKLAFIHPSDWIVQKRDTPKSRKNAEIRRKIEDRFENIHIILKDRTTFD</sequence>
<accession>A0A9E4N3B3</accession>
<dbReference type="InterPro" id="IPR002052">
    <property type="entry name" value="DNA_methylase_N6_adenine_CS"/>
</dbReference>
<dbReference type="Proteomes" id="UP000886667">
    <property type="component" value="Unassembled WGS sequence"/>
</dbReference>
<organism evidence="4 5">
    <name type="scientific">Candidatus Thiodiazotropha taylori</name>
    <dbReference type="NCBI Taxonomy" id="2792791"/>
    <lineage>
        <taxon>Bacteria</taxon>
        <taxon>Pseudomonadati</taxon>
        <taxon>Pseudomonadota</taxon>
        <taxon>Gammaproteobacteria</taxon>
        <taxon>Chromatiales</taxon>
        <taxon>Sedimenticolaceae</taxon>
        <taxon>Candidatus Thiodiazotropha</taxon>
    </lineage>
</organism>
<dbReference type="Pfam" id="PF07669">
    <property type="entry name" value="Eco57I"/>
    <property type="match status" value="1"/>
</dbReference>
<dbReference type="GO" id="GO:0032259">
    <property type="term" value="P:methylation"/>
    <property type="evidence" value="ECO:0007669"/>
    <property type="project" value="UniProtKB-KW"/>
</dbReference>
<dbReference type="PROSITE" id="PS00092">
    <property type="entry name" value="N6_MTASE"/>
    <property type="match status" value="1"/>
</dbReference>
<dbReference type="SUPFAM" id="SSF53335">
    <property type="entry name" value="S-adenosyl-L-methionine-dependent methyltransferases"/>
    <property type="match status" value="1"/>
</dbReference>
<dbReference type="PRINTS" id="PR00507">
    <property type="entry name" value="N12N6MTFRASE"/>
</dbReference>
<comment type="caution">
    <text evidence="4">The sequence shown here is derived from an EMBL/GenBank/DDBJ whole genome shotgun (WGS) entry which is preliminary data.</text>
</comment>
<keyword evidence="2" id="KW-0808">Transferase</keyword>
<dbReference type="Gene3D" id="3.40.50.150">
    <property type="entry name" value="Vaccinia Virus protein VP39"/>
    <property type="match status" value="1"/>
</dbReference>
<dbReference type="InterPro" id="IPR029063">
    <property type="entry name" value="SAM-dependent_MTases_sf"/>
</dbReference>
<dbReference type="GO" id="GO:0003676">
    <property type="term" value="F:nucleic acid binding"/>
    <property type="evidence" value="ECO:0007669"/>
    <property type="project" value="InterPro"/>
</dbReference>
<protein>
    <submittedName>
        <fullName evidence="4">Eco57I restriction-modification methylase domain-containing protein</fullName>
    </submittedName>
</protein>
<proteinExistence type="predicted"/>
<evidence type="ECO:0000256" key="1">
    <source>
        <dbReference type="ARBA" id="ARBA00022603"/>
    </source>
</evidence>
<dbReference type="GO" id="GO:0008170">
    <property type="term" value="F:N-methyltransferase activity"/>
    <property type="evidence" value="ECO:0007669"/>
    <property type="project" value="UniProtKB-ARBA"/>
</dbReference>
<evidence type="ECO:0000313" key="5">
    <source>
        <dbReference type="Proteomes" id="UP000886667"/>
    </source>
</evidence>
<feature type="domain" description="Type II methyltransferase M.TaqI-like" evidence="3">
    <location>
        <begin position="82"/>
        <end position="119"/>
    </location>
</feature>
<gene>
    <name evidence="4" type="ORF">JAZ07_01455</name>
</gene>